<dbReference type="GO" id="GO:0033612">
    <property type="term" value="F:receptor serine/threonine kinase binding"/>
    <property type="evidence" value="ECO:0007669"/>
    <property type="project" value="TreeGrafter"/>
</dbReference>
<dbReference type="InterPro" id="IPR050647">
    <property type="entry name" value="Plant_LRR-RLKs"/>
</dbReference>
<dbReference type="FunFam" id="3.80.10.10:FF:000413">
    <property type="entry name" value="Inactive leucine-rich repeat receptor-like protein kinase"/>
    <property type="match status" value="1"/>
</dbReference>
<dbReference type="FunFam" id="3.80.10.10:FF:000402">
    <property type="entry name" value="Putative LRR receptor-like serine/threonine-protein kinase IRK"/>
    <property type="match status" value="1"/>
</dbReference>
<comment type="subcellular location">
    <subcellularLocation>
        <location evidence="1">Cell membrane</location>
        <topology evidence="1">Single-pass type I membrane protein</topology>
    </subcellularLocation>
</comment>
<evidence type="ECO:0000256" key="1">
    <source>
        <dbReference type="ARBA" id="ARBA00004251"/>
    </source>
</evidence>
<protein>
    <recommendedName>
        <fullName evidence="16">Protein kinase domain-containing protein</fullName>
    </recommendedName>
</protein>
<dbReference type="FunFam" id="3.80.10.10:FF:000275">
    <property type="entry name" value="Leucine-rich repeat receptor-like protein kinase"/>
    <property type="match status" value="1"/>
</dbReference>
<dbReference type="InterPro" id="IPR000719">
    <property type="entry name" value="Prot_kinase_dom"/>
</dbReference>
<evidence type="ECO:0000256" key="10">
    <source>
        <dbReference type="ARBA" id="ARBA00023136"/>
    </source>
</evidence>
<evidence type="ECO:0000313" key="18">
    <source>
        <dbReference type="Proteomes" id="UP000639772"/>
    </source>
</evidence>
<dbReference type="FunFam" id="3.30.200.20:FF:000295">
    <property type="entry name" value="probable LRR receptor-like serine/threonine-protein kinase IRK"/>
    <property type="match status" value="1"/>
</dbReference>
<feature type="domain" description="Protein kinase" evidence="16">
    <location>
        <begin position="684"/>
        <end position="956"/>
    </location>
</feature>
<dbReference type="SUPFAM" id="SSF56112">
    <property type="entry name" value="Protein kinase-like (PK-like)"/>
    <property type="match status" value="1"/>
</dbReference>
<keyword evidence="4 14" id="KW-0812">Transmembrane</keyword>
<dbReference type="Pfam" id="PF00560">
    <property type="entry name" value="LRR_1"/>
    <property type="match status" value="11"/>
</dbReference>
<dbReference type="GO" id="GO:0005886">
    <property type="term" value="C:plasma membrane"/>
    <property type="evidence" value="ECO:0007669"/>
    <property type="project" value="UniProtKB-SubCell"/>
</dbReference>
<keyword evidence="3" id="KW-0433">Leucine-rich repeat</keyword>
<feature type="binding site" evidence="13">
    <location>
        <position position="713"/>
    </location>
    <ligand>
        <name>ATP</name>
        <dbReference type="ChEBI" id="CHEBI:30616"/>
    </ligand>
</feature>
<evidence type="ECO:0000256" key="8">
    <source>
        <dbReference type="ARBA" id="ARBA00022840"/>
    </source>
</evidence>
<evidence type="ECO:0000256" key="13">
    <source>
        <dbReference type="PROSITE-ProRule" id="PRU10141"/>
    </source>
</evidence>
<evidence type="ECO:0000256" key="9">
    <source>
        <dbReference type="ARBA" id="ARBA00022989"/>
    </source>
</evidence>
<dbReference type="PROSITE" id="PS50011">
    <property type="entry name" value="PROTEIN_KINASE_DOM"/>
    <property type="match status" value="1"/>
</dbReference>
<dbReference type="Gene3D" id="1.10.510.10">
    <property type="entry name" value="Transferase(Phosphotransferase) domain 1"/>
    <property type="match status" value="1"/>
</dbReference>
<dbReference type="CDD" id="cd14066">
    <property type="entry name" value="STKc_IRAK"/>
    <property type="match status" value="1"/>
</dbReference>
<dbReference type="AlphaFoldDB" id="A0A835PKS2"/>
<evidence type="ECO:0000256" key="11">
    <source>
        <dbReference type="ARBA" id="ARBA00023170"/>
    </source>
</evidence>
<evidence type="ECO:0000256" key="14">
    <source>
        <dbReference type="SAM" id="Phobius"/>
    </source>
</evidence>
<dbReference type="Pfam" id="PF08263">
    <property type="entry name" value="LRRNT_2"/>
    <property type="match status" value="1"/>
</dbReference>
<keyword evidence="8 13" id="KW-0067">ATP-binding</keyword>
<dbReference type="PROSITE" id="PS00107">
    <property type="entry name" value="PROTEIN_KINASE_ATP"/>
    <property type="match status" value="1"/>
</dbReference>
<dbReference type="Gene3D" id="3.30.200.20">
    <property type="entry name" value="Phosphorylase Kinase, domain 1"/>
    <property type="match status" value="1"/>
</dbReference>
<organism evidence="17 18">
    <name type="scientific">Vanilla planifolia</name>
    <name type="common">Vanilla</name>
    <dbReference type="NCBI Taxonomy" id="51239"/>
    <lineage>
        <taxon>Eukaryota</taxon>
        <taxon>Viridiplantae</taxon>
        <taxon>Streptophyta</taxon>
        <taxon>Embryophyta</taxon>
        <taxon>Tracheophyta</taxon>
        <taxon>Spermatophyta</taxon>
        <taxon>Magnoliopsida</taxon>
        <taxon>Liliopsida</taxon>
        <taxon>Asparagales</taxon>
        <taxon>Orchidaceae</taxon>
        <taxon>Vanilloideae</taxon>
        <taxon>Vanilleae</taxon>
        <taxon>Vanilla</taxon>
    </lineage>
</organism>
<dbReference type="SMART" id="SM00369">
    <property type="entry name" value="LRR_TYP"/>
    <property type="match status" value="6"/>
</dbReference>
<keyword evidence="2" id="KW-1003">Cell membrane</keyword>
<dbReference type="Gene3D" id="3.80.10.10">
    <property type="entry name" value="Ribonuclease Inhibitor"/>
    <property type="match status" value="4"/>
</dbReference>
<dbReference type="GO" id="GO:0004672">
    <property type="term" value="F:protein kinase activity"/>
    <property type="evidence" value="ECO:0007669"/>
    <property type="project" value="InterPro"/>
</dbReference>
<feature type="transmembrane region" description="Helical" evidence="14">
    <location>
        <begin position="605"/>
        <end position="631"/>
    </location>
</feature>
<keyword evidence="11" id="KW-0675">Receptor</keyword>
<comment type="caution">
    <text evidence="17">The sequence shown here is derived from an EMBL/GenBank/DDBJ whole genome shotgun (WGS) entry which is preliminary data.</text>
</comment>
<evidence type="ECO:0000259" key="16">
    <source>
        <dbReference type="PROSITE" id="PS50011"/>
    </source>
</evidence>
<keyword evidence="9 14" id="KW-1133">Transmembrane helix</keyword>
<evidence type="ECO:0000256" key="7">
    <source>
        <dbReference type="ARBA" id="ARBA00022741"/>
    </source>
</evidence>
<dbReference type="Proteomes" id="UP000639772">
    <property type="component" value="Unassembled WGS sequence"/>
</dbReference>
<name>A0A835PKS2_VANPL</name>
<feature type="signal peptide" evidence="15">
    <location>
        <begin position="1"/>
        <end position="21"/>
    </location>
</feature>
<evidence type="ECO:0000256" key="15">
    <source>
        <dbReference type="SAM" id="SignalP"/>
    </source>
</evidence>
<dbReference type="GO" id="GO:0005524">
    <property type="term" value="F:ATP binding"/>
    <property type="evidence" value="ECO:0007669"/>
    <property type="project" value="UniProtKB-UniRule"/>
</dbReference>
<keyword evidence="6" id="KW-0677">Repeat</keyword>
<dbReference type="InterPro" id="IPR001611">
    <property type="entry name" value="Leu-rich_rpt"/>
</dbReference>
<sequence>MSTLFPRLFFFLFALPLLADSASPTINDDVLGLIVFKADLIDPYSKLASWNEDDESPCNWVGVKCDPTSNRVAELALDGFDLSGKIGRGLLQLQSLRSLTLSRNNFSGSLISDLLRLESLRSVDLSLNSLSGSIPDGFFSQCRYLRFLSLAKNSVSGQLPSNIGSCSTLASLNFSSNQFSGSLPSGIWYLNALRSLDLSYNFLTGEIPTGISHMFNLRLVNLRGNRLSGSLPQDFGDCFLLTSVDVTLNLLSGNLPISLRRLSACTFLGLGSNSISGQLPGWIGEMKSLQLLDLSKNQFSGPIASSIGDLQALEELNLSENRFEGSLPESIVNCKSLLFADFSRNLLTGSFPTWAFKLGMKRFIVSENKLSGSIQIPVTNSSSLAQIDLSSNCFSGNIPSEISSIHSLLFMNLSKNIISGSIPSSLGKLKSIEVIDLSWNQLNGSIPPDIGGALSLKELTLKGNSLSGAIPNNIGNCASLNSLDLSENNLTGSIPPTIADITSLQNVDFSLNSLTGELPKQLGDLPHLLSFNISHNNFSGELPAGNFFNTISPSSLTDNPDLCGAAVNRSCPAVLPKPIVLNPNASSSIPSNPALPTDNLHHKRIIFSLSVLIAISAAAIIALGIITITILNFRVQASSPPLAATTPPSDYYLSQSPTTDADSGKLVMFSSDDQEFSAGAHALLHKDCELGRGGFGAVYKTILKNGHPVAIKKLMVSSLVKSQDEFDREVKKMGKLQHPNLVSLEGYYWTTSLQLLIYEYVAGGSLHKHLHENLLPTSLTWKERFDIILGTAKSLAYLHHHGVVHYNLKSSNILLDGSGRPKVGDYGLARLLPMLDRYMLSSKIQSALGYMAPEFACRNVKITEKCDVYGFGVLVLEIATGRKPVEYMEDDVVVLSDMVKAALDEDRVEDCMDEKLCGKFPIEEFVSVIKLGLICTSQVPSSRPDMAEVVNILDLIRCYQGSPEGQLNCGGI</sequence>
<keyword evidence="12" id="KW-0325">Glycoprotein</keyword>
<evidence type="ECO:0000256" key="6">
    <source>
        <dbReference type="ARBA" id="ARBA00022737"/>
    </source>
</evidence>
<proteinExistence type="predicted"/>
<gene>
    <name evidence="17" type="ORF">HPP92_024696</name>
</gene>
<reference evidence="17 18" key="1">
    <citation type="journal article" date="2020" name="Nat. Food">
        <title>A phased Vanilla planifolia genome enables genetic improvement of flavour and production.</title>
        <authorList>
            <person name="Hasing T."/>
            <person name="Tang H."/>
            <person name="Brym M."/>
            <person name="Khazi F."/>
            <person name="Huang T."/>
            <person name="Chambers A.H."/>
        </authorList>
    </citation>
    <scope>NUCLEOTIDE SEQUENCE [LARGE SCALE GENOMIC DNA]</scope>
    <source>
        <tissue evidence="17">Leaf</tissue>
    </source>
</reference>
<evidence type="ECO:0000256" key="4">
    <source>
        <dbReference type="ARBA" id="ARBA00022692"/>
    </source>
</evidence>
<dbReference type="SUPFAM" id="SSF52058">
    <property type="entry name" value="L domain-like"/>
    <property type="match status" value="2"/>
</dbReference>
<keyword evidence="7 13" id="KW-0547">Nucleotide-binding</keyword>
<dbReference type="FunFam" id="1.10.510.10:FF:000267">
    <property type="entry name" value="probable LRR receptor-like serine/threonine-protein kinase IRK"/>
    <property type="match status" value="1"/>
</dbReference>
<dbReference type="Pfam" id="PF07714">
    <property type="entry name" value="PK_Tyr_Ser-Thr"/>
    <property type="match status" value="1"/>
</dbReference>
<evidence type="ECO:0000256" key="12">
    <source>
        <dbReference type="ARBA" id="ARBA00023180"/>
    </source>
</evidence>
<dbReference type="PANTHER" id="PTHR48056">
    <property type="entry name" value="LRR RECEPTOR-LIKE SERINE/THREONINE-PROTEIN KINASE-RELATED"/>
    <property type="match status" value="1"/>
</dbReference>
<keyword evidence="10 14" id="KW-0472">Membrane</keyword>
<dbReference type="EMBL" id="JADCNM010000014">
    <property type="protein sequence ID" value="KAG0453392.1"/>
    <property type="molecule type" value="Genomic_DNA"/>
</dbReference>
<evidence type="ECO:0000256" key="3">
    <source>
        <dbReference type="ARBA" id="ARBA00022614"/>
    </source>
</evidence>
<evidence type="ECO:0000256" key="2">
    <source>
        <dbReference type="ARBA" id="ARBA00022475"/>
    </source>
</evidence>
<evidence type="ECO:0000256" key="5">
    <source>
        <dbReference type="ARBA" id="ARBA00022729"/>
    </source>
</evidence>
<dbReference type="OrthoDB" id="676979at2759"/>
<accession>A0A835PKS2</accession>
<dbReference type="InterPro" id="IPR011009">
    <property type="entry name" value="Kinase-like_dom_sf"/>
</dbReference>
<dbReference type="InterPro" id="IPR032675">
    <property type="entry name" value="LRR_dom_sf"/>
</dbReference>
<evidence type="ECO:0000313" key="17">
    <source>
        <dbReference type="EMBL" id="KAG0453392.1"/>
    </source>
</evidence>
<dbReference type="InterPro" id="IPR017441">
    <property type="entry name" value="Protein_kinase_ATP_BS"/>
</dbReference>
<dbReference type="InterPro" id="IPR003591">
    <property type="entry name" value="Leu-rich_rpt_typical-subtyp"/>
</dbReference>
<dbReference type="InterPro" id="IPR001245">
    <property type="entry name" value="Ser-Thr/Tyr_kinase_cat_dom"/>
</dbReference>
<dbReference type="PANTHER" id="PTHR48056:SF82">
    <property type="entry name" value="LRR RECEPTOR-LIKE SERINE_THREONINE-PROTEIN KINASE IRK-RELATED"/>
    <property type="match status" value="1"/>
</dbReference>
<keyword evidence="5 15" id="KW-0732">Signal</keyword>
<dbReference type="InterPro" id="IPR013210">
    <property type="entry name" value="LRR_N_plant-typ"/>
</dbReference>
<feature type="chain" id="PRO_5032657075" description="Protein kinase domain-containing protein" evidence="15">
    <location>
        <begin position="22"/>
        <end position="972"/>
    </location>
</feature>